<evidence type="ECO:0000313" key="2">
    <source>
        <dbReference type="EMBL" id="RUS34251.1"/>
    </source>
</evidence>
<feature type="compositionally biased region" description="Polar residues" evidence="1">
    <location>
        <begin position="237"/>
        <end position="250"/>
    </location>
</feature>
<comment type="caution">
    <text evidence="2">The sequence shown here is derived from an EMBL/GenBank/DDBJ whole genome shotgun (WGS) entry which is preliminary data.</text>
</comment>
<feature type="region of interest" description="Disordered" evidence="1">
    <location>
        <begin position="1"/>
        <end position="108"/>
    </location>
</feature>
<proteinExistence type="predicted"/>
<feature type="compositionally biased region" description="Polar residues" evidence="1">
    <location>
        <begin position="1"/>
        <end position="11"/>
    </location>
</feature>
<gene>
    <name evidence="2" type="ORF">BC938DRAFT_481597</name>
</gene>
<feature type="region of interest" description="Disordered" evidence="1">
    <location>
        <begin position="227"/>
        <end position="271"/>
    </location>
</feature>
<feature type="compositionally biased region" description="Acidic residues" evidence="1">
    <location>
        <begin position="471"/>
        <end position="486"/>
    </location>
</feature>
<feature type="compositionally biased region" description="Basic and acidic residues" evidence="1">
    <location>
        <begin position="93"/>
        <end position="108"/>
    </location>
</feature>
<feature type="compositionally biased region" description="Basic and acidic residues" evidence="1">
    <location>
        <begin position="43"/>
        <end position="70"/>
    </location>
</feature>
<dbReference type="AlphaFoldDB" id="A0A433QWQ8"/>
<name>A0A433QWQ8_9FUNG</name>
<accession>A0A433QWQ8</accession>
<organism evidence="2 3">
    <name type="scientific">Jimgerdemannia flammicorona</name>
    <dbReference type="NCBI Taxonomy" id="994334"/>
    <lineage>
        <taxon>Eukaryota</taxon>
        <taxon>Fungi</taxon>
        <taxon>Fungi incertae sedis</taxon>
        <taxon>Mucoromycota</taxon>
        <taxon>Mucoromycotina</taxon>
        <taxon>Endogonomycetes</taxon>
        <taxon>Endogonales</taxon>
        <taxon>Endogonaceae</taxon>
        <taxon>Jimgerdemannia</taxon>
    </lineage>
</organism>
<sequence>MQEAVSPSLTPNHKPDMTRHRSRSPVRSPPSFKRRKHSSSSSSHRDRDGTRDRDRGDRDRREKDRSSSHRDHSHRSSRSDEKHTSSSSRHKDHRDGNKIQAEKSSDLQRLENIVVMNVEDIEELSNGASLSPVDTGNFVPQSSLSLNSGQSSQLLTAFRVGAVREQIDDHKEKLPVSLTSSSAPDATSTALLDPEEKIRQRRERVEQWRREREVVKKAEEAAKFSEQLKSEPAQDAFTASSSMQESTAHVETTAGEGDEVEDRQEHAKGWNLEDDDEDDVMEVDHESASGIPDEIPKDHNLLPMKMLEKEDDNSESLVAKPTVRRNPFMSFTNKLSTNRTGDSEKAKPMMQIGLGKTAKYNAPIISPISVTPNSPKIPEGIVVQSPTTKRRIITLSKEITDPAIDSYHQKGDVLHTKANKDEEDEVDPLDAFMVDVTAEVQQLNKQDLKRLKQLEASKGKGDKLESTPVGDGEEIGDEEPDDVGSDPEDILALAAKKMKKKDLAAVDHSQIKYEPFRKDFYIEPPEYRELTPDQVDLMRIELDGIKIRGVDCPKPIKKWTLCWLFCV</sequence>
<dbReference type="Proteomes" id="UP000274822">
    <property type="component" value="Unassembled WGS sequence"/>
</dbReference>
<keyword evidence="3" id="KW-1185">Reference proteome</keyword>
<reference evidence="2 3" key="1">
    <citation type="journal article" date="2018" name="New Phytol.">
        <title>Phylogenomics of Endogonaceae and evolution of mycorrhizas within Mucoromycota.</title>
        <authorList>
            <person name="Chang Y."/>
            <person name="Desiro A."/>
            <person name="Na H."/>
            <person name="Sandor L."/>
            <person name="Lipzen A."/>
            <person name="Clum A."/>
            <person name="Barry K."/>
            <person name="Grigoriev I.V."/>
            <person name="Martin F.M."/>
            <person name="Stajich J.E."/>
            <person name="Smith M.E."/>
            <person name="Bonito G."/>
            <person name="Spatafora J.W."/>
        </authorList>
    </citation>
    <scope>NUCLEOTIDE SEQUENCE [LARGE SCALE GENOMIC DNA]</scope>
    <source>
        <strain evidence="2 3">AD002</strain>
    </source>
</reference>
<feature type="non-terminal residue" evidence="2">
    <location>
        <position position="567"/>
    </location>
</feature>
<protein>
    <submittedName>
        <fullName evidence="2">Uncharacterized protein</fullName>
    </submittedName>
</protein>
<evidence type="ECO:0000313" key="3">
    <source>
        <dbReference type="Proteomes" id="UP000274822"/>
    </source>
</evidence>
<evidence type="ECO:0000256" key="1">
    <source>
        <dbReference type="SAM" id="MobiDB-lite"/>
    </source>
</evidence>
<dbReference type="EMBL" id="RBNJ01000632">
    <property type="protein sequence ID" value="RUS34251.1"/>
    <property type="molecule type" value="Genomic_DNA"/>
</dbReference>
<feature type="region of interest" description="Disordered" evidence="1">
    <location>
        <begin position="458"/>
        <end position="486"/>
    </location>
</feature>